<organism evidence="1 2">
    <name type="scientific">Trifolium medium</name>
    <dbReference type="NCBI Taxonomy" id="97028"/>
    <lineage>
        <taxon>Eukaryota</taxon>
        <taxon>Viridiplantae</taxon>
        <taxon>Streptophyta</taxon>
        <taxon>Embryophyta</taxon>
        <taxon>Tracheophyta</taxon>
        <taxon>Spermatophyta</taxon>
        <taxon>Magnoliopsida</taxon>
        <taxon>eudicotyledons</taxon>
        <taxon>Gunneridae</taxon>
        <taxon>Pentapetalae</taxon>
        <taxon>rosids</taxon>
        <taxon>fabids</taxon>
        <taxon>Fabales</taxon>
        <taxon>Fabaceae</taxon>
        <taxon>Papilionoideae</taxon>
        <taxon>50 kb inversion clade</taxon>
        <taxon>NPAAA clade</taxon>
        <taxon>Hologalegina</taxon>
        <taxon>IRL clade</taxon>
        <taxon>Trifolieae</taxon>
        <taxon>Trifolium</taxon>
    </lineage>
</organism>
<proteinExistence type="predicted"/>
<keyword evidence="2" id="KW-1185">Reference proteome</keyword>
<dbReference type="Proteomes" id="UP000265520">
    <property type="component" value="Unassembled WGS sequence"/>
</dbReference>
<name>A0A392T3Z0_9FABA</name>
<reference evidence="1 2" key="1">
    <citation type="journal article" date="2018" name="Front. Plant Sci.">
        <title>Red Clover (Trifolium pratense) and Zigzag Clover (T. medium) - A Picture of Genomic Similarities and Differences.</title>
        <authorList>
            <person name="Dluhosova J."/>
            <person name="Istvanek J."/>
            <person name="Nedelnik J."/>
            <person name="Repkova J."/>
        </authorList>
    </citation>
    <scope>NUCLEOTIDE SEQUENCE [LARGE SCALE GENOMIC DNA]</scope>
    <source>
        <strain evidence="2">cv. 10/8</strain>
        <tissue evidence="1">Leaf</tissue>
    </source>
</reference>
<sequence length="26" mass="2633">ADLAVLVSGEDHFIRERDGFGGAGGS</sequence>
<dbReference type="EMBL" id="LXQA010502432">
    <property type="protein sequence ID" value="MCI55833.1"/>
    <property type="molecule type" value="Genomic_DNA"/>
</dbReference>
<evidence type="ECO:0000313" key="2">
    <source>
        <dbReference type="Proteomes" id="UP000265520"/>
    </source>
</evidence>
<evidence type="ECO:0000313" key="1">
    <source>
        <dbReference type="EMBL" id="MCI55833.1"/>
    </source>
</evidence>
<dbReference type="AlphaFoldDB" id="A0A392T3Z0"/>
<comment type="caution">
    <text evidence="1">The sequence shown here is derived from an EMBL/GenBank/DDBJ whole genome shotgun (WGS) entry which is preliminary data.</text>
</comment>
<feature type="non-terminal residue" evidence="1">
    <location>
        <position position="1"/>
    </location>
</feature>
<accession>A0A392T3Z0</accession>
<protein>
    <submittedName>
        <fullName evidence="1">Uncharacterized protein</fullName>
    </submittedName>
</protein>